<sequence>MGEAADETFSPPPPVAAPRTAEPASPKSAARRRWTRVASQRTLSDAPAAAPQTGKRVTKVVYLARHGEGVHEIAAEVERDVAHAAALARDPAAEKPADLADPAGEEFFNAGLTDRGRAQSARAAEELDALLARPHYPRPEAFFASPLHRTLETATILADGRVEVPVVAVDALREQRGGLPCDERDRADVVAADFPTVDASTIAAADDASPDGYVLREALVEDEAALAARAGGAVAWLRSLPFESVCLVSHRRLLRAVVRHTGPWLQARDARGGELEEVFPASEVRVVRVTWGASGLLERVVARSLGDAMRDSDAETFAAFERARAALGAVRNDALAAEVDALKARALDALFAGGDAGDRAAADAFRRVKRLAGEESARLSALLGRVMDAYKLLGERYRFLDAVPAVEPNAPLQVLPAPGPGAQADAKGDARRVRLLLARAARLDGAFRAKMAFLVSTFNDAPSSAAIAERLGLDPAAWPLGLHDSRLGVNVIRLAFGPPKSLGRALEKKLGSLKDLNRCVVEAHCPYTAAFFLAGLRATFTVVAVKNKHKQVVIAQPPDLHCNVDLGGGFLGEVQIILAYCLEIKHTIHAYYQLLRADAVDLVLEPHRGTSGEAVFDEFARMRELARARGLSASSGLAESTRSVGTT</sequence>
<dbReference type="InterPro" id="IPR013078">
    <property type="entry name" value="His_Pase_superF_clade-1"/>
</dbReference>
<comment type="caution">
    <text evidence="2">The sequence shown here is derived from an EMBL/GenBank/DDBJ whole genome shotgun (WGS) entry which is preliminary data.</text>
</comment>
<dbReference type="InterPro" id="IPR050275">
    <property type="entry name" value="PGM_Phosphatase"/>
</dbReference>
<dbReference type="Proteomes" id="UP001363151">
    <property type="component" value="Unassembled WGS sequence"/>
</dbReference>
<evidence type="ECO:0000256" key="1">
    <source>
        <dbReference type="SAM" id="MobiDB-lite"/>
    </source>
</evidence>
<evidence type="ECO:0000313" key="3">
    <source>
        <dbReference type="Proteomes" id="UP001363151"/>
    </source>
</evidence>
<dbReference type="InterPro" id="IPR029033">
    <property type="entry name" value="His_PPase_superfam"/>
</dbReference>
<protein>
    <recommendedName>
        <fullName evidence="4">Histidine phosphatase superfamily</fullName>
    </recommendedName>
</protein>
<dbReference type="Pfam" id="PF00300">
    <property type="entry name" value="His_Phos_1"/>
    <property type="match status" value="1"/>
</dbReference>
<dbReference type="PANTHER" id="PTHR48100">
    <property type="entry name" value="BROAD-SPECIFICITY PHOSPHATASE YOR283W-RELATED"/>
    <property type="match status" value="1"/>
</dbReference>
<gene>
    <name evidence="2" type="ORF">SO694_00006678</name>
</gene>
<name>A0ABR1GAH6_AURAN</name>
<dbReference type="Gene3D" id="3.40.50.1240">
    <property type="entry name" value="Phosphoglycerate mutase-like"/>
    <property type="match status" value="1"/>
</dbReference>
<dbReference type="SUPFAM" id="SSF53254">
    <property type="entry name" value="Phosphoglycerate mutase-like"/>
    <property type="match status" value="1"/>
</dbReference>
<feature type="region of interest" description="Disordered" evidence="1">
    <location>
        <begin position="1"/>
        <end position="54"/>
    </location>
</feature>
<evidence type="ECO:0000313" key="2">
    <source>
        <dbReference type="EMBL" id="KAK7250220.1"/>
    </source>
</evidence>
<keyword evidence="3" id="KW-1185">Reference proteome</keyword>
<reference evidence="2 3" key="1">
    <citation type="submission" date="2024-03" db="EMBL/GenBank/DDBJ databases">
        <title>Aureococcus anophagefferens CCMP1851 and Kratosvirus quantuckense: Draft genome of a second virus-susceptible host strain in the model system.</title>
        <authorList>
            <person name="Chase E."/>
            <person name="Truchon A.R."/>
            <person name="Schepens W."/>
            <person name="Wilhelm S.W."/>
        </authorList>
    </citation>
    <scope>NUCLEOTIDE SEQUENCE [LARGE SCALE GENOMIC DNA]</scope>
    <source>
        <strain evidence="2 3">CCMP1851</strain>
    </source>
</reference>
<dbReference type="EMBL" id="JBBJCI010000038">
    <property type="protein sequence ID" value="KAK7250220.1"/>
    <property type="molecule type" value="Genomic_DNA"/>
</dbReference>
<dbReference type="PANTHER" id="PTHR48100:SF1">
    <property type="entry name" value="HISTIDINE PHOSPHATASE FAMILY PROTEIN-RELATED"/>
    <property type="match status" value="1"/>
</dbReference>
<proteinExistence type="predicted"/>
<evidence type="ECO:0008006" key="4">
    <source>
        <dbReference type="Google" id="ProtNLM"/>
    </source>
</evidence>
<dbReference type="CDD" id="cd07067">
    <property type="entry name" value="HP_PGM_like"/>
    <property type="match status" value="1"/>
</dbReference>
<accession>A0ABR1GAH6</accession>
<organism evidence="2 3">
    <name type="scientific">Aureococcus anophagefferens</name>
    <name type="common">Harmful bloom alga</name>
    <dbReference type="NCBI Taxonomy" id="44056"/>
    <lineage>
        <taxon>Eukaryota</taxon>
        <taxon>Sar</taxon>
        <taxon>Stramenopiles</taxon>
        <taxon>Ochrophyta</taxon>
        <taxon>Pelagophyceae</taxon>
        <taxon>Pelagomonadales</taxon>
        <taxon>Pelagomonadaceae</taxon>
        <taxon>Aureococcus</taxon>
    </lineage>
</organism>